<feature type="compositionally biased region" description="Basic and acidic residues" evidence="1">
    <location>
        <begin position="326"/>
        <end position="339"/>
    </location>
</feature>
<evidence type="ECO:0000313" key="3">
    <source>
        <dbReference type="Proteomes" id="UP000186817"/>
    </source>
</evidence>
<reference evidence="2 3" key="1">
    <citation type="submission" date="2016-02" db="EMBL/GenBank/DDBJ databases">
        <title>Genome analysis of coral dinoflagellate symbionts highlights evolutionary adaptations to a symbiotic lifestyle.</title>
        <authorList>
            <person name="Aranda M."/>
            <person name="Li Y."/>
            <person name="Liew Y.J."/>
            <person name="Baumgarten S."/>
            <person name="Simakov O."/>
            <person name="Wilson M."/>
            <person name="Piel J."/>
            <person name="Ashoor H."/>
            <person name="Bougouffa S."/>
            <person name="Bajic V.B."/>
            <person name="Ryu T."/>
            <person name="Ravasi T."/>
            <person name="Bayer T."/>
            <person name="Micklem G."/>
            <person name="Kim H."/>
            <person name="Bhak J."/>
            <person name="Lajeunesse T.C."/>
            <person name="Voolstra C.R."/>
        </authorList>
    </citation>
    <scope>NUCLEOTIDE SEQUENCE [LARGE SCALE GENOMIC DNA]</scope>
    <source>
        <strain evidence="2 3">CCMP2467</strain>
    </source>
</reference>
<gene>
    <name evidence="2" type="ORF">AK812_SmicGene32181</name>
</gene>
<organism evidence="2 3">
    <name type="scientific">Symbiodinium microadriaticum</name>
    <name type="common">Dinoflagellate</name>
    <name type="synonym">Zooxanthella microadriatica</name>
    <dbReference type="NCBI Taxonomy" id="2951"/>
    <lineage>
        <taxon>Eukaryota</taxon>
        <taxon>Sar</taxon>
        <taxon>Alveolata</taxon>
        <taxon>Dinophyceae</taxon>
        <taxon>Suessiales</taxon>
        <taxon>Symbiodiniaceae</taxon>
        <taxon>Symbiodinium</taxon>
    </lineage>
</organism>
<feature type="compositionally biased region" description="Polar residues" evidence="1">
    <location>
        <begin position="795"/>
        <end position="808"/>
    </location>
</feature>
<name>A0A1Q9CUU4_SYMMI</name>
<evidence type="ECO:0000313" key="2">
    <source>
        <dbReference type="EMBL" id="OLP86665.1"/>
    </source>
</evidence>
<feature type="region of interest" description="Disordered" evidence="1">
    <location>
        <begin position="389"/>
        <end position="409"/>
    </location>
</feature>
<accession>A0A1Q9CUU4</accession>
<dbReference type="EMBL" id="LSRX01000904">
    <property type="protein sequence ID" value="OLP86665.1"/>
    <property type="molecule type" value="Genomic_DNA"/>
</dbReference>
<keyword evidence="3" id="KW-1185">Reference proteome</keyword>
<feature type="compositionally biased region" description="Low complexity" evidence="1">
    <location>
        <begin position="847"/>
        <end position="861"/>
    </location>
</feature>
<dbReference type="AlphaFoldDB" id="A0A1Q9CUU4"/>
<sequence length="861" mass="96602">MATEANANRGPEPRTFRGRSSFEEVPPGCVQKYWTPNIGCNIRFSLATGIPEYSEYLNSTSWVNRSGLRHCGGEGTMSYFGNQTRKYPKAIWPQMIKLRPESVPLYPGHERVSAYFPFGEIAVTDLIEGQLAFLHHVRSYDPGTRLLQRNLCWKIEFLNCCLGSLPKEQLDEISAGINEVVQLGGQPNSWAVRNSKALSRALRHTASLKLGKYLEASIEQLDSATSLRPFNWEPRKFFAFLVANSKGRFQTWIAPVADVAQITHWPGLRPRHGDPLWGEYLFYAQLDIGTFFNHGHELFLTDNGVVLCYEDIAPMYLTFHYRPPHEQDPGGLKHEEKQRAAGVSSSFEEETPSAAADFSEAAGGGSPSGEVPVVDEAALRRLIREDELREAAARRSTSSEGTTRYAYEAGDTVHGRVDATRLQQEEELRDIIQKARYNPWHFFHHGLLHRKDQSGNKMYAPYGDALVKITPFSSLPTDMRKLLGSEYNWASWLSHPLSGYGVHFFLKGFELGKMQGNVLLELSLKGKAYTHGYKSPFDKGEGNDPSTILNDLQQAEHREFAPLFADVGFRIPEETDPRSKRPKPDDPDYATKLKLHNAFCLERDVWTEIKAVRADFSTVVSAVSQAYGPDFFSYVQKYWENLHIRRLYKITTPEGYTLYDSSLKERWNASLVLAALEKQFKVMGIGSFTSAFGKKAHADLISYEKLRAQRACEIDELYTRPFDDIVVEEFISNLPGPTIEELDEPMEQAGGSAEAAPADSPSGEMAGVEEAKQEPDPSAPMDTDVQMDTDAPEGSPQSQANLEPQQAQKKTKLARPKSESHPAVRDPSFLRTDQERHSWETAVSNSAEAETADAAVLALER</sequence>
<feature type="region of interest" description="Disordered" evidence="1">
    <location>
        <begin position="326"/>
        <end position="371"/>
    </location>
</feature>
<comment type="caution">
    <text evidence="2">The sequence shown here is derived from an EMBL/GenBank/DDBJ whole genome shotgun (WGS) entry which is preliminary data.</text>
</comment>
<dbReference type="OrthoDB" id="10537116at2759"/>
<proteinExistence type="predicted"/>
<feature type="region of interest" description="Disordered" evidence="1">
    <location>
        <begin position="1"/>
        <end position="21"/>
    </location>
</feature>
<feature type="region of interest" description="Disordered" evidence="1">
    <location>
        <begin position="736"/>
        <end position="861"/>
    </location>
</feature>
<dbReference type="Proteomes" id="UP000186817">
    <property type="component" value="Unassembled WGS sequence"/>
</dbReference>
<protein>
    <submittedName>
        <fullName evidence="2">Uncharacterized protein</fullName>
    </submittedName>
</protein>
<evidence type="ECO:0000256" key="1">
    <source>
        <dbReference type="SAM" id="MobiDB-lite"/>
    </source>
</evidence>